<dbReference type="Pfam" id="PF02744">
    <property type="entry name" value="GalP_UDP_tr_C"/>
    <property type="match status" value="1"/>
</dbReference>
<name>A0ABS2ZNX8_9BACL</name>
<dbReference type="PIRSF" id="PIRSF006005">
    <property type="entry name" value="GalT_BS"/>
    <property type="match status" value="1"/>
</dbReference>
<dbReference type="PROSITE" id="PS01163">
    <property type="entry name" value="GAL_P_UDP_TRANSF_II"/>
    <property type="match status" value="1"/>
</dbReference>
<accession>A0ABS2ZNX8</accession>
<comment type="catalytic activity">
    <reaction evidence="1 10">
        <text>alpha-D-galactose 1-phosphate + UDP-alpha-D-glucose = alpha-D-glucose 1-phosphate + UDP-alpha-D-galactose</text>
        <dbReference type="Rhea" id="RHEA:13989"/>
        <dbReference type="ChEBI" id="CHEBI:58336"/>
        <dbReference type="ChEBI" id="CHEBI:58601"/>
        <dbReference type="ChEBI" id="CHEBI:58885"/>
        <dbReference type="ChEBI" id="CHEBI:66914"/>
        <dbReference type="EC" id="2.7.7.12"/>
    </reaction>
</comment>
<feature type="domain" description="Galactose-1-phosphate uridyl transferase N-terminal" evidence="11">
    <location>
        <begin position="20"/>
        <end position="230"/>
    </location>
</feature>
<keyword evidence="8 10" id="KW-0299">Galactose metabolism</keyword>
<evidence type="ECO:0000256" key="5">
    <source>
        <dbReference type="ARBA" id="ARBA00022490"/>
    </source>
</evidence>
<dbReference type="InterPro" id="IPR005849">
    <property type="entry name" value="GalP_Utransf_N"/>
</dbReference>
<evidence type="ECO:0000313" key="13">
    <source>
        <dbReference type="EMBL" id="MBN3554083.1"/>
    </source>
</evidence>
<evidence type="ECO:0000256" key="8">
    <source>
        <dbReference type="ARBA" id="ARBA00023144"/>
    </source>
</evidence>
<keyword evidence="7 10" id="KW-0548">Nucleotidyltransferase</keyword>
<evidence type="ECO:0000313" key="14">
    <source>
        <dbReference type="Proteomes" id="UP001296923"/>
    </source>
</evidence>
<dbReference type="RefSeq" id="WP_205725140.1">
    <property type="nucleotide sequence ID" value="NZ_JAFHKR010000038.1"/>
</dbReference>
<keyword evidence="5 10" id="KW-0963">Cytoplasm</keyword>
<keyword evidence="6 10" id="KW-0808">Transferase</keyword>
<evidence type="ECO:0000256" key="3">
    <source>
        <dbReference type="ARBA" id="ARBA00004947"/>
    </source>
</evidence>
<comment type="similarity">
    <text evidence="4 10">Belongs to the galactose-1-phosphate uridylyltransferase type 2 family.</text>
</comment>
<dbReference type="HAMAP" id="MF_00571">
    <property type="entry name" value="GalP_UDP_trans"/>
    <property type="match status" value="1"/>
</dbReference>
<dbReference type="NCBIfam" id="TIGR01239">
    <property type="entry name" value="galT_2"/>
    <property type="match status" value="1"/>
</dbReference>
<proteinExistence type="inferred from homology"/>
<dbReference type="EMBL" id="JAFHKR010000038">
    <property type="protein sequence ID" value="MBN3554083.1"/>
    <property type="molecule type" value="Genomic_DNA"/>
</dbReference>
<comment type="pathway">
    <text evidence="3 10">Carbohydrate metabolism; galactose metabolism.</text>
</comment>
<dbReference type="PANTHER" id="PTHR39191">
    <property type="entry name" value="GALACTOSE-1-PHOSPHATE URIDYLYLTRANSFERASE"/>
    <property type="match status" value="1"/>
</dbReference>
<dbReference type="InterPro" id="IPR005850">
    <property type="entry name" value="GalP_Utransf_C"/>
</dbReference>
<feature type="domain" description="Galactose-1-phosphate uridyl transferase C-terminal" evidence="12">
    <location>
        <begin position="247"/>
        <end position="440"/>
    </location>
</feature>
<comment type="subcellular location">
    <subcellularLocation>
        <location evidence="2 10">Cytoplasm</location>
    </subcellularLocation>
</comment>
<sequence>MDIYSVIQSLIQKATTRNLIDERDQIYVRNQLIALLKINHWDESHEAIDVEIPDLLEDIMGYAVETGLIRDLLDEKEIFSSKLMDIFMPRPSDLNRTFFEIYKENPKKATSFFYELSKNSNYIQTKRIAKNISFQAETTYGELDITINLSKPEKDPKQIAMEKEMKVTDSNYPKCLLCMENEGYEGRIGYPARSNHRLIPMQLSDEQWFLQYSPYVYYNEHCILFSSEHRDMRISRETFSRLLSFVEQFPHYFAGSNADLPIVGGSILSHDHYQGGNYEFAMARAEEEYSFSLDAFPNVKAGTIKWPMSVIRLRGKNKEELTDAAEFILNEWISYSDPSVDILSHTEDTRHNTITPISRYKNNEFELDLVLRNNRANDQHPLGIFHPHEDVHHIKKENIGLIEVMGLAVLPARLKRELEDVKNYLIGIDNKVSDHHVKWANEISVRYDNEITSESVEEILRAEVGQKFLRVLMDAGVFKRDAVGQEAFRNFIHTLNP</sequence>
<gene>
    <name evidence="10 13" type="primary">galT</name>
    <name evidence="13" type="ORF">JYA63_07405</name>
</gene>
<dbReference type="GO" id="GO:0008108">
    <property type="term" value="F:UDP-glucose:hexose-1-phosphate uridylyltransferase activity"/>
    <property type="evidence" value="ECO:0007669"/>
    <property type="project" value="UniProtKB-EC"/>
</dbReference>
<dbReference type="EC" id="2.7.7.12" evidence="10"/>
<reference evidence="13 14" key="1">
    <citation type="submission" date="2021-01" db="EMBL/GenBank/DDBJ databases">
        <title>Genome Sequencing of Type Strains.</title>
        <authorList>
            <person name="Lemaire J.F."/>
            <person name="Inderbitzin P."/>
            <person name="Collins S.B."/>
            <person name="Wespe N."/>
            <person name="Knight-Connoni V."/>
        </authorList>
    </citation>
    <scope>NUCLEOTIDE SEQUENCE [LARGE SCALE GENOMIC DNA]</scope>
    <source>
        <strain evidence="13 14">DSM 23009</strain>
    </source>
</reference>
<organism evidence="13 14">
    <name type="scientific">Fictibacillus nanhaiensis</name>
    <dbReference type="NCBI Taxonomy" id="742169"/>
    <lineage>
        <taxon>Bacteria</taxon>
        <taxon>Bacillati</taxon>
        <taxon>Bacillota</taxon>
        <taxon>Bacilli</taxon>
        <taxon>Bacillales</taxon>
        <taxon>Fictibacillaceae</taxon>
        <taxon>Fictibacillus</taxon>
    </lineage>
</organism>
<keyword evidence="9 10" id="KW-0119">Carbohydrate metabolism</keyword>
<evidence type="ECO:0000256" key="2">
    <source>
        <dbReference type="ARBA" id="ARBA00004496"/>
    </source>
</evidence>
<evidence type="ECO:0000256" key="4">
    <source>
        <dbReference type="ARBA" id="ARBA00008706"/>
    </source>
</evidence>
<keyword evidence="14" id="KW-1185">Reference proteome</keyword>
<evidence type="ECO:0000259" key="12">
    <source>
        <dbReference type="Pfam" id="PF02744"/>
    </source>
</evidence>
<dbReference type="InterPro" id="IPR000766">
    <property type="entry name" value="GalP_uridyl_Trfase_II"/>
</dbReference>
<dbReference type="NCBIfam" id="NF003629">
    <property type="entry name" value="PRK05270.1-2"/>
    <property type="match status" value="1"/>
</dbReference>
<dbReference type="InterPro" id="IPR023425">
    <property type="entry name" value="GalP_uridyl_Trfase_II_CS"/>
</dbReference>
<evidence type="ECO:0000259" key="11">
    <source>
        <dbReference type="Pfam" id="PF01087"/>
    </source>
</evidence>
<protein>
    <recommendedName>
        <fullName evidence="10">Galactose-1-phosphate uridylyltransferase</fullName>
        <shortName evidence="10">Gal-1-P uridylyltransferase</shortName>
        <ecNumber evidence="10">2.7.7.12</ecNumber>
    </recommendedName>
    <alternativeName>
        <fullName evidence="10">UDP-glucose--hexose-1-phosphate uridylyltransferase</fullName>
    </alternativeName>
</protein>
<evidence type="ECO:0000256" key="10">
    <source>
        <dbReference type="HAMAP-Rule" id="MF_00571"/>
    </source>
</evidence>
<evidence type="ECO:0000256" key="1">
    <source>
        <dbReference type="ARBA" id="ARBA00001107"/>
    </source>
</evidence>
<dbReference type="Proteomes" id="UP001296923">
    <property type="component" value="Unassembled WGS sequence"/>
</dbReference>
<evidence type="ECO:0000256" key="7">
    <source>
        <dbReference type="ARBA" id="ARBA00022695"/>
    </source>
</evidence>
<dbReference type="PANTHER" id="PTHR39191:SF1">
    <property type="entry name" value="DUF4922 DOMAIN-CONTAINING PROTEIN"/>
    <property type="match status" value="1"/>
</dbReference>
<evidence type="ECO:0000256" key="9">
    <source>
        <dbReference type="ARBA" id="ARBA00023277"/>
    </source>
</evidence>
<evidence type="ECO:0000256" key="6">
    <source>
        <dbReference type="ARBA" id="ARBA00022679"/>
    </source>
</evidence>
<dbReference type="Pfam" id="PF01087">
    <property type="entry name" value="GalP_UDP_transf"/>
    <property type="match status" value="1"/>
</dbReference>
<comment type="caution">
    <text evidence="13">The sequence shown here is derived from an EMBL/GenBank/DDBJ whole genome shotgun (WGS) entry which is preliminary data.</text>
</comment>